<dbReference type="STRING" id="5098.A0A507R6D4"/>
<dbReference type="Pfam" id="PF07958">
    <property type="entry name" value="DUF1688"/>
    <property type="match status" value="1"/>
</dbReference>
<evidence type="ECO:0000256" key="1">
    <source>
        <dbReference type="SAM" id="MobiDB-lite"/>
    </source>
</evidence>
<protein>
    <recommendedName>
        <fullName evidence="4">Uracil catabolism protein 4</fullName>
    </recommendedName>
</protein>
<proteinExistence type="predicted"/>
<dbReference type="InterPro" id="IPR012469">
    <property type="entry name" value="DUF1688"/>
</dbReference>
<organism evidence="2 3">
    <name type="scientific">Monascus purpureus</name>
    <name type="common">Red mold</name>
    <name type="synonym">Monascus anka</name>
    <dbReference type="NCBI Taxonomy" id="5098"/>
    <lineage>
        <taxon>Eukaryota</taxon>
        <taxon>Fungi</taxon>
        <taxon>Dikarya</taxon>
        <taxon>Ascomycota</taxon>
        <taxon>Pezizomycotina</taxon>
        <taxon>Eurotiomycetes</taxon>
        <taxon>Eurotiomycetidae</taxon>
        <taxon>Eurotiales</taxon>
        <taxon>Aspergillaceae</taxon>
        <taxon>Monascus</taxon>
    </lineage>
</organism>
<reference evidence="2 3" key="1">
    <citation type="submission" date="2019-06" db="EMBL/GenBank/DDBJ databases">
        <title>Wine fermentation using esterase from Monascus purpureus.</title>
        <authorList>
            <person name="Geng C."/>
            <person name="Zhang Y."/>
        </authorList>
    </citation>
    <scope>NUCLEOTIDE SEQUENCE [LARGE SCALE GENOMIC DNA]</scope>
    <source>
        <strain evidence="2">HQ1</strain>
    </source>
</reference>
<feature type="compositionally biased region" description="Low complexity" evidence="1">
    <location>
        <begin position="23"/>
        <end position="38"/>
    </location>
</feature>
<name>A0A507R6D4_MONPU</name>
<dbReference type="PANTHER" id="PTHR31687">
    <property type="match status" value="1"/>
</dbReference>
<gene>
    <name evidence="2" type="ORF">MPDQ_002960</name>
</gene>
<evidence type="ECO:0000313" key="3">
    <source>
        <dbReference type="Proteomes" id="UP000319663"/>
    </source>
</evidence>
<accession>A0A507R6D4</accession>
<dbReference type="Proteomes" id="UP000319663">
    <property type="component" value="Unassembled WGS sequence"/>
</dbReference>
<keyword evidence="3" id="KW-1185">Reference proteome</keyword>
<evidence type="ECO:0000313" key="2">
    <source>
        <dbReference type="EMBL" id="TQB77323.1"/>
    </source>
</evidence>
<dbReference type="AlphaFoldDB" id="A0A507R6D4"/>
<feature type="compositionally biased region" description="Basic and acidic residues" evidence="1">
    <location>
        <begin position="1"/>
        <end position="22"/>
    </location>
</feature>
<dbReference type="OrthoDB" id="2153176at2759"/>
<evidence type="ECO:0008006" key="4">
    <source>
        <dbReference type="Google" id="ProtNLM"/>
    </source>
</evidence>
<feature type="region of interest" description="Disordered" evidence="1">
    <location>
        <begin position="1"/>
        <end position="62"/>
    </location>
</feature>
<dbReference type="EMBL" id="VIFY01000002">
    <property type="protein sequence ID" value="TQB77323.1"/>
    <property type="molecule type" value="Genomic_DNA"/>
</dbReference>
<sequence>MGIFKRKDSRNSIHSDKDEHDSFVSMSSARISSASLRSPGFRGSTGRPASIPELPISRPPDPALDPAAYLRSIHAVRERSGIVLDKAKKNQLNHFDVDMSKFKDTASYVVSIIKRDYAPDYESIPPHGRWQHFDVGGRPRIDQLLHSWPSTIDAQERTRRLIDLFLVSVLLDAGAGNKWTYRSKESNKYFSRSEGLAVASLEMFKSGYFSSDPIEPCQVDGAGLKTITVEKLARGLQHSDENPLEGLEGRAGLLARLSEALNNQEFFGVDARPGNMLDYLLSHPATLASSVPIVPITTLWSVLSDGLSSIWPPSRTQIDGTSLGDAWVCSDLPKSPPAQEWESIIPFHKLTQWLCYSIMVPMSRLMHIYFSGSELMTGLPEYRNGGLLIDMGLLTLKEPEMQRGIEAYKQNSQIKGQPSVEVVPLFSVDDDVIIEWRAVTVGFLDDLLEEVNFQLGLKPDEQLTLAQMLEAGTWKGGRELAAVSRPNTKEPPIMIRSDGTVF</sequence>
<comment type="caution">
    <text evidence="2">The sequence shown here is derived from an EMBL/GenBank/DDBJ whole genome shotgun (WGS) entry which is preliminary data.</text>
</comment>
<dbReference type="PANTHER" id="PTHR31687:SF3">
    <property type="entry name" value="PROTEIN URG3"/>
    <property type="match status" value="1"/>
</dbReference>